<dbReference type="GO" id="GO:0000727">
    <property type="term" value="P:double-strand break repair via break-induced replication"/>
    <property type="evidence" value="ECO:0007669"/>
    <property type="project" value="TreeGrafter"/>
</dbReference>
<feature type="domain" description="JAB1/MPN/MOV34 metalloenzyme" evidence="7">
    <location>
        <begin position="482"/>
        <end position="673"/>
    </location>
</feature>
<dbReference type="PANTHER" id="PTHR10507">
    <property type="entry name" value="CDC45-RELATED PROTEIN"/>
    <property type="match status" value="1"/>
</dbReference>
<dbReference type="PRINTS" id="PR00449">
    <property type="entry name" value="RASTRNSFRMNG"/>
</dbReference>
<dbReference type="GO" id="GO:0005525">
    <property type="term" value="F:GTP binding"/>
    <property type="evidence" value="ECO:0007669"/>
    <property type="project" value="InterPro"/>
</dbReference>
<evidence type="ECO:0000256" key="3">
    <source>
        <dbReference type="ARBA" id="ARBA00022705"/>
    </source>
</evidence>
<name>A0A7R8H8V9_LEPSM</name>
<dbReference type="SMART" id="SM00175">
    <property type="entry name" value="RAB"/>
    <property type="match status" value="1"/>
</dbReference>
<accession>A0A7R8H8V9</accession>
<dbReference type="GO" id="GO:1902977">
    <property type="term" value="P:mitotic DNA replication preinitiation complex assembly"/>
    <property type="evidence" value="ECO:0007669"/>
    <property type="project" value="TreeGrafter"/>
</dbReference>
<dbReference type="SUPFAM" id="SSF52540">
    <property type="entry name" value="P-loop containing nucleoside triphosphate hydrolases"/>
    <property type="match status" value="1"/>
</dbReference>
<dbReference type="NCBIfam" id="TIGR00231">
    <property type="entry name" value="small_GTP"/>
    <property type="match status" value="1"/>
</dbReference>
<dbReference type="Pfam" id="PF01398">
    <property type="entry name" value="JAB"/>
    <property type="match status" value="1"/>
</dbReference>
<evidence type="ECO:0000313" key="8">
    <source>
        <dbReference type="EMBL" id="CAF2938183.1"/>
    </source>
</evidence>
<keyword evidence="3" id="KW-0235">DNA replication</keyword>
<dbReference type="AlphaFoldDB" id="A0A7R8H8V9"/>
<evidence type="ECO:0000256" key="6">
    <source>
        <dbReference type="SAM" id="MobiDB-lite"/>
    </source>
</evidence>
<dbReference type="PROSITE" id="PS51420">
    <property type="entry name" value="RHO"/>
    <property type="match status" value="1"/>
</dbReference>
<feature type="compositionally biased region" description="Acidic residues" evidence="6">
    <location>
        <begin position="43"/>
        <end position="54"/>
    </location>
</feature>
<dbReference type="Proteomes" id="UP000675881">
    <property type="component" value="Chromosome 5"/>
</dbReference>
<dbReference type="Gene3D" id="3.40.140.10">
    <property type="entry name" value="Cytidine Deaminase, domain 2"/>
    <property type="match status" value="1"/>
</dbReference>
<dbReference type="InterPro" id="IPR000555">
    <property type="entry name" value="JAMM/MPN+_dom"/>
</dbReference>
<dbReference type="SMART" id="SM00232">
    <property type="entry name" value="JAB_MPN"/>
    <property type="match status" value="1"/>
</dbReference>
<dbReference type="InterPro" id="IPR001806">
    <property type="entry name" value="Small_GTPase"/>
</dbReference>
<evidence type="ECO:0000259" key="7">
    <source>
        <dbReference type="SMART" id="SM00232"/>
    </source>
</evidence>
<evidence type="ECO:0000256" key="4">
    <source>
        <dbReference type="ARBA" id="ARBA00023242"/>
    </source>
</evidence>
<keyword evidence="5" id="KW-0131">Cell cycle</keyword>
<dbReference type="PANTHER" id="PTHR10507:SF0">
    <property type="entry name" value="CELL DIVISION CONTROL PROTEIN 45 HOMOLOG"/>
    <property type="match status" value="1"/>
</dbReference>
<dbReference type="GO" id="GO:0031261">
    <property type="term" value="C:DNA replication preinitiation complex"/>
    <property type="evidence" value="ECO:0007669"/>
    <property type="project" value="TreeGrafter"/>
</dbReference>
<comment type="subcellular location">
    <subcellularLocation>
        <location evidence="1">Nucleus</location>
    </subcellularLocation>
</comment>
<dbReference type="GO" id="GO:0003688">
    <property type="term" value="F:DNA replication origin binding"/>
    <property type="evidence" value="ECO:0007669"/>
    <property type="project" value="TreeGrafter"/>
</dbReference>
<gene>
    <name evidence="8" type="ORF">LSAA_10448</name>
</gene>
<dbReference type="InterPro" id="IPR005225">
    <property type="entry name" value="Small_GTP-bd"/>
</dbReference>
<protein>
    <submittedName>
        <fullName evidence="8">CDC45</fullName>
    </submittedName>
</protein>
<dbReference type="OrthoDB" id="8830751at2759"/>
<evidence type="ECO:0000256" key="1">
    <source>
        <dbReference type="ARBA" id="ARBA00004123"/>
    </source>
</evidence>
<dbReference type="SMART" id="SM00173">
    <property type="entry name" value="RAS"/>
    <property type="match status" value="1"/>
</dbReference>
<dbReference type="GO" id="GO:0006270">
    <property type="term" value="P:DNA replication initiation"/>
    <property type="evidence" value="ECO:0007669"/>
    <property type="project" value="InterPro"/>
</dbReference>
<dbReference type="Pfam" id="PF00071">
    <property type="entry name" value="Ras"/>
    <property type="match status" value="1"/>
</dbReference>
<dbReference type="InterPro" id="IPR027417">
    <property type="entry name" value="P-loop_NTPase"/>
</dbReference>
<dbReference type="Pfam" id="PF02724">
    <property type="entry name" value="CDC45"/>
    <property type="match status" value="2"/>
</dbReference>
<dbReference type="EMBL" id="HG994584">
    <property type="protein sequence ID" value="CAF2938183.1"/>
    <property type="molecule type" value="Genomic_DNA"/>
</dbReference>
<evidence type="ECO:0000256" key="5">
    <source>
        <dbReference type="ARBA" id="ARBA00023306"/>
    </source>
</evidence>
<evidence type="ECO:0000256" key="2">
    <source>
        <dbReference type="ARBA" id="ARBA00010727"/>
    </source>
</evidence>
<keyword evidence="4" id="KW-0539">Nucleus</keyword>
<feature type="compositionally biased region" description="Polar residues" evidence="6">
    <location>
        <begin position="698"/>
        <end position="719"/>
    </location>
</feature>
<dbReference type="GO" id="GO:0008237">
    <property type="term" value="F:metallopeptidase activity"/>
    <property type="evidence" value="ECO:0007669"/>
    <property type="project" value="InterPro"/>
</dbReference>
<dbReference type="InterPro" id="IPR003874">
    <property type="entry name" value="CDC45"/>
</dbReference>
<feature type="region of interest" description="Disordered" evidence="6">
    <location>
        <begin position="41"/>
        <end position="60"/>
    </location>
</feature>
<evidence type="ECO:0000313" key="9">
    <source>
        <dbReference type="Proteomes" id="UP000675881"/>
    </source>
</evidence>
<feature type="region of interest" description="Disordered" evidence="6">
    <location>
        <begin position="698"/>
        <end position="736"/>
    </location>
</feature>
<dbReference type="GO" id="GO:0003682">
    <property type="term" value="F:chromatin binding"/>
    <property type="evidence" value="ECO:0007669"/>
    <property type="project" value="TreeGrafter"/>
</dbReference>
<sequence>MLFFFVMDSHSPPDVCNVFSESQVRLLNAPDPSIPQYEKIFQDDEDEENEEDEGEKTRENRRWEQERNRILFNYLQFSYYGSSSALLMYELAWKMSRDNNDLLWWAIIGITEQYILLKTETDKYVLETGNVRHHVSRLNQTDDSVDSMKLSFDKELNLNLYRHWSVFDSLHHTARMGLPLIECKQNFATMDLSLRNNIIDIFESKSSKYNMESITLSRSHIDSLNLGIDRAKEKLEILMGQVQTFLDLRLIVSAGPFLYAIIQDGTPNSQFFSSPNSLTLLGQFTLRAHASVTQSKKVGNLPLVISAPLNPEKGTCLVLGVPPISDRSRKNLLGKAFEQSAQKTGIKKEWKLLYTKRSRYYILQPYISGHLGISCHGLLISDTSGLKNQEEDMNGTSDPDSKRIKCVFLGDGAVGKTSLIVAYTTDGYTSEYVPTAIDTYDVVVRVDGVPLTFEMCDTPGQEDFDDLRPLVYPNTDVFILCFSVVSPTSFKNIKEKWIPELKKRSSRKTPVLLVGTQSDLREDVNTLLELNRNYEAPVTENEAKKNGIGSGMQRIYREPEARSGCAVWAPEPERGFLDVSNSFAVPFDEEEKEVWYLDHEYLENMYAMFKKVNAKERIVGWYHTGPKLHRNDILINDLISNYSSNSVLVIIDAKPSAQRAVGLPTEAYVSHVATEIGAEEAEEVGVEHLLRDIKDTTVGTLSQKSDQSAHGSQRTTPQAQRYGKLSQPGHTRKAAS</sequence>
<dbReference type="PROSITE" id="PS51419">
    <property type="entry name" value="RAB"/>
    <property type="match status" value="1"/>
</dbReference>
<dbReference type="PROSITE" id="PS51421">
    <property type="entry name" value="RAS"/>
    <property type="match status" value="1"/>
</dbReference>
<dbReference type="Gene3D" id="3.40.50.300">
    <property type="entry name" value="P-loop containing nucleotide triphosphate hydrolases"/>
    <property type="match status" value="1"/>
</dbReference>
<dbReference type="GO" id="GO:0003924">
    <property type="term" value="F:GTPase activity"/>
    <property type="evidence" value="ECO:0007669"/>
    <property type="project" value="InterPro"/>
</dbReference>
<reference evidence="8" key="1">
    <citation type="submission" date="2021-02" db="EMBL/GenBank/DDBJ databases">
        <authorList>
            <person name="Bekaert M."/>
        </authorList>
    </citation>
    <scope>NUCLEOTIDE SEQUENCE</scope>
    <source>
        <strain evidence="8">IoA-00</strain>
    </source>
</reference>
<dbReference type="SMART" id="SM00174">
    <property type="entry name" value="RHO"/>
    <property type="match status" value="1"/>
</dbReference>
<organism evidence="8 9">
    <name type="scientific">Lepeophtheirus salmonis</name>
    <name type="common">Salmon louse</name>
    <name type="synonym">Caligus salmonis</name>
    <dbReference type="NCBI Taxonomy" id="72036"/>
    <lineage>
        <taxon>Eukaryota</taxon>
        <taxon>Metazoa</taxon>
        <taxon>Ecdysozoa</taxon>
        <taxon>Arthropoda</taxon>
        <taxon>Crustacea</taxon>
        <taxon>Multicrustacea</taxon>
        <taxon>Hexanauplia</taxon>
        <taxon>Copepoda</taxon>
        <taxon>Siphonostomatoida</taxon>
        <taxon>Caligidae</taxon>
        <taxon>Lepeophtheirus</taxon>
    </lineage>
</organism>
<proteinExistence type="inferred from homology"/>
<comment type="similarity">
    <text evidence="2">Belongs to the CDC45 family.</text>
</comment>
<dbReference type="GO" id="GO:0003697">
    <property type="term" value="F:single-stranded DNA binding"/>
    <property type="evidence" value="ECO:0007669"/>
    <property type="project" value="TreeGrafter"/>
</dbReference>
<keyword evidence="9" id="KW-1185">Reference proteome</keyword>